<evidence type="ECO:0000256" key="1">
    <source>
        <dbReference type="ARBA" id="ARBA00010641"/>
    </source>
</evidence>
<dbReference type="Gene3D" id="1.10.1740.10">
    <property type="match status" value="1"/>
</dbReference>
<organism evidence="7 8">
    <name type="scientific">Pedobacter mendelii</name>
    <dbReference type="NCBI Taxonomy" id="1908240"/>
    <lineage>
        <taxon>Bacteria</taxon>
        <taxon>Pseudomonadati</taxon>
        <taxon>Bacteroidota</taxon>
        <taxon>Sphingobacteriia</taxon>
        <taxon>Sphingobacteriales</taxon>
        <taxon>Sphingobacteriaceae</taxon>
        <taxon>Pedobacter</taxon>
    </lineage>
</organism>
<evidence type="ECO:0000313" key="8">
    <source>
        <dbReference type="Proteomes" id="UP000645390"/>
    </source>
</evidence>
<dbReference type="PANTHER" id="PTHR43133">
    <property type="entry name" value="RNA POLYMERASE ECF-TYPE SIGMA FACTO"/>
    <property type="match status" value="1"/>
</dbReference>
<evidence type="ECO:0000259" key="5">
    <source>
        <dbReference type="Pfam" id="PF04542"/>
    </source>
</evidence>
<proteinExistence type="inferred from homology"/>
<dbReference type="InterPro" id="IPR036388">
    <property type="entry name" value="WH-like_DNA-bd_sf"/>
</dbReference>
<dbReference type="RefSeq" id="WP_188417605.1">
    <property type="nucleotide sequence ID" value="NZ_BMDJ01000027.1"/>
</dbReference>
<evidence type="ECO:0000313" key="7">
    <source>
        <dbReference type="EMBL" id="GGI29568.1"/>
    </source>
</evidence>
<sequence>MTNTQFTQIITQHNTSLYNFALKFTKDADDANDLLQDTMMKAIKFLNKFEEGTNIKGWLFTIMRNTFINNYRRRIKVQSIVTQEEDISSYNLLHSSTRNDSETSFAMGDIKRALSGLTDTYSVPFVRYVEGYKYEEIAIELGIPIGTVKTRIHQARKHLQKQLQMYKERIN</sequence>
<dbReference type="SUPFAM" id="SSF88946">
    <property type="entry name" value="Sigma2 domain of RNA polymerase sigma factors"/>
    <property type="match status" value="1"/>
</dbReference>
<keyword evidence="4" id="KW-0804">Transcription</keyword>
<keyword evidence="3" id="KW-0731">Sigma factor</keyword>
<gene>
    <name evidence="7" type="ORF">GCM10008119_38270</name>
</gene>
<dbReference type="InterPro" id="IPR007627">
    <property type="entry name" value="RNA_pol_sigma70_r2"/>
</dbReference>
<evidence type="ECO:0000259" key="6">
    <source>
        <dbReference type="Pfam" id="PF08281"/>
    </source>
</evidence>
<accession>A0ABQ2BMA5</accession>
<dbReference type="CDD" id="cd06171">
    <property type="entry name" value="Sigma70_r4"/>
    <property type="match status" value="1"/>
</dbReference>
<protein>
    <submittedName>
        <fullName evidence="7">RNA polymerase sigma factor</fullName>
    </submittedName>
</protein>
<dbReference type="InterPro" id="IPR013324">
    <property type="entry name" value="RNA_pol_sigma_r3/r4-like"/>
</dbReference>
<keyword evidence="2" id="KW-0805">Transcription regulation</keyword>
<dbReference type="EMBL" id="BMDJ01000027">
    <property type="protein sequence ID" value="GGI29568.1"/>
    <property type="molecule type" value="Genomic_DNA"/>
</dbReference>
<reference evidence="8" key="1">
    <citation type="journal article" date="2019" name="Int. J. Syst. Evol. Microbiol.">
        <title>The Global Catalogue of Microorganisms (GCM) 10K type strain sequencing project: providing services to taxonomists for standard genome sequencing and annotation.</title>
        <authorList>
            <consortium name="The Broad Institute Genomics Platform"/>
            <consortium name="The Broad Institute Genome Sequencing Center for Infectious Disease"/>
            <person name="Wu L."/>
            <person name="Ma J."/>
        </authorList>
    </citation>
    <scope>NUCLEOTIDE SEQUENCE [LARGE SCALE GENOMIC DNA]</scope>
    <source>
        <strain evidence="8">CCM 8939</strain>
    </source>
</reference>
<dbReference type="Proteomes" id="UP000645390">
    <property type="component" value="Unassembled WGS sequence"/>
</dbReference>
<dbReference type="Pfam" id="PF04542">
    <property type="entry name" value="Sigma70_r2"/>
    <property type="match status" value="1"/>
</dbReference>
<evidence type="ECO:0000256" key="4">
    <source>
        <dbReference type="ARBA" id="ARBA00023163"/>
    </source>
</evidence>
<comment type="caution">
    <text evidence="7">The sequence shown here is derived from an EMBL/GenBank/DDBJ whole genome shotgun (WGS) entry which is preliminary data.</text>
</comment>
<dbReference type="NCBIfam" id="TIGR02937">
    <property type="entry name" value="sigma70-ECF"/>
    <property type="match status" value="1"/>
</dbReference>
<dbReference type="Gene3D" id="1.10.10.10">
    <property type="entry name" value="Winged helix-like DNA-binding domain superfamily/Winged helix DNA-binding domain"/>
    <property type="match status" value="1"/>
</dbReference>
<dbReference type="InterPro" id="IPR014284">
    <property type="entry name" value="RNA_pol_sigma-70_dom"/>
</dbReference>
<name>A0ABQ2BMA5_9SPHI</name>
<dbReference type="PANTHER" id="PTHR43133:SF25">
    <property type="entry name" value="RNA POLYMERASE SIGMA FACTOR RFAY-RELATED"/>
    <property type="match status" value="1"/>
</dbReference>
<dbReference type="InterPro" id="IPR013325">
    <property type="entry name" value="RNA_pol_sigma_r2"/>
</dbReference>
<evidence type="ECO:0000256" key="3">
    <source>
        <dbReference type="ARBA" id="ARBA00023082"/>
    </source>
</evidence>
<dbReference type="InterPro" id="IPR013249">
    <property type="entry name" value="RNA_pol_sigma70_r4_t2"/>
</dbReference>
<dbReference type="SUPFAM" id="SSF88659">
    <property type="entry name" value="Sigma3 and sigma4 domains of RNA polymerase sigma factors"/>
    <property type="match status" value="1"/>
</dbReference>
<dbReference type="Pfam" id="PF08281">
    <property type="entry name" value="Sigma70_r4_2"/>
    <property type="match status" value="1"/>
</dbReference>
<comment type="similarity">
    <text evidence="1">Belongs to the sigma-70 factor family. ECF subfamily.</text>
</comment>
<feature type="domain" description="RNA polymerase sigma-70 region 2" evidence="5">
    <location>
        <begin position="10"/>
        <end position="74"/>
    </location>
</feature>
<feature type="domain" description="RNA polymerase sigma factor 70 region 4 type 2" evidence="6">
    <location>
        <begin position="109"/>
        <end position="159"/>
    </location>
</feature>
<keyword evidence="8" id="KW-1185">Reference proteome</keyword>
<dbReference type="InterPro" id="IPR039425">
    <property type="entry name" value="RNA_pol_sigma-70-like"/>
</dbReference>
<evidence type="ECO:0000256" key="2">
    <source>
        <dbReference type="ARBA" id="ARBA00023015"/>
    </source>
</evidence>